<evidence type="ECO:0000256" key="4">
    <source>
        <dbReference type="ARBA" id="ARBA00023163"/>
    </source>
</evidence>
<keyword evidence="9" id="KW-0540">Nuclease</keyword>
<gene>
    <name evidence="9" type="ORF">ZEAMMB73_Zm00001d038664</name>
</gene>
<dbReference type="GO" id="GO:0004527">
    <property type="term" value="F:exonuclease activity"/>
    <property type="evidence" value="ECO:0007669"/>
    <property type="project" value="UniProtKB-KW"/>
</dbReference>
<comment type="subcellular location">
    <subcellularLocation>
        <location evidence="6">Nucleus</location>
    </subcellularLocation>
</comment>
<dbReference type="Gene3D" id="2.130.10.10">
    <property type="entry name" value="YVTN repeat-like/Quinoprotein amine dehydrogenase"/>
    <property type="match status" value="1"/>
</dbReference>
<dbReference type="eggNOG" id="KOG1069">
    <property type="taxonomic scope" value="Eukaryota"/>
</dbReference>
<organism evidence="9">
    <name type="scientific">Zea mays</name>
    <name type="common">Maize</name>
    <dbReference type="NCBI Taxonomy" id="4577"/>
    <lineage>
        <taxon>Eukaryota</taxon>
        <taxon>Viridiplantae</taxon>
        <taxon>Streptophyta</taxon>
        <taxon>Embryophyta</taxon>
        <taxon>Tracheophyta</taxon>
        <taxon>Spermatophyta</taxon>
        <taxon>Magnoliopsida</taxon>
        <taxon>Liliopsida</taxon>
        <taxon>Poales</taxon>
        <taxon>Poaceae</taxon>
        <taxon>PACMAD clade</taxon>
        <taxon>Panicoideae</taxon>
        <taxon>Andropogonodae</taxon>
        <taxon>Andropogoneae</taxon>
        <taxon>Tripsacinae</taxon>
        <taxon>Zea</taxon>
    </lineage>
</organism>
<dbReference type="SUPFAM" id="SSF46785">
    <property type="entry name" value="Winged helix' DNA-binding domain"/>
    <property type="match status" value="1"/>
</dbReference>
<protein>
    <submittedName>
        <fullName evidence="9">Exosome complex exonuclease RRP46-like protein</fullName>
    </submittedName>
</protein>
<dbReference type="InterPro" id="IPR036322">
    <property type="entry name" value="WD40_repeat_dom_sf"/>
</dbReference>
<keyword evidence="6" id="KW-0539">Nucleus</keyword>
<proteinExistence type="inferred from homology"/>
<dbReference type="PROSITE" id="PS50082">
    <property type="entry name" value="WD_REPEATS_2"/>
    <property type="match status" value="1"/>
</dbReference>
<dbReference type="InterPro" id="IPR003316">
    <property type="entry name" value="E2F_WHTH_DNA-bd_dom"/>
</dbReference>
<name>A0A1D6M7Z1_MAIZE</name>
<dbReference type="InterPro" id="IPR015943">
    <property type="entry name" value="WD40/YVTN_repeat-like_dom_sf"/>
</dbReference>
<dbReference type="InterPro" id="IPR020568">
    <property type="entry name" value="Ribosomal_Su5_D2-typ_SF"/>
</dbReference>
<reference evidence="9" key="1">
    <citation type="submission" date="2015-12" db="EMBL/GenBank/DDBJ databases">
        <title>Update maize B73 reference genome by single molecule sequencing technologies.</title>
        <authorList>
            <consortium name="Maize Genome Sequencing Project"/>
            <person name="Ware D."/>
        </authorList>
    </citation>
    <scope>NUCLEOTIDE SEQUENCE</scope>
    <source>
        <tissue evidence="9">Seedling</tissue>
    </source>
</reference>
<dbReference type="Pfam" id="PF02319">
    <property type="entry name" value="WHD_E2F_TDP"/>
    <property type="match status" value="1"/>
</dbReference>
<dbReference type="InterPro" id="IPR027408">
    <property type="entry name" value="PNPase/RNase_PH_dom_sf"/>
</dbReference>
<evidence type="ECO:0000256" key="1">
    <source>
        <dbReference type="ARBA" id="ARBA00010940"/>
    </source>
</evidence>
<dbReference type="STRING" id="4577.A0A1D6M7Z1"/>
<keyword evidence="2 6" id="KW-0805">Transcription regulation</keyword>
<dbReference type="Gene3D" id="1.10.10.10">
    <property type="entry name" value="Winged helix-like DNA-binding domain superfamily/Winged helix DNA-binding domain"/>
    <property type="match status" value="1"/>
</dbReference>
<comment type="similarity">
    <text evidence="1 6">Belongs to the E2F/DP family.</text>
</comment>
<dbReference type="PANTHER" id="PTHR12081:SF18">
    <property type="entry name" value="TRANSCRIPTION FACTOR E2F2-RELATED"/>
    <property type="match status" value="1"/>
</dbReference>
<dbReference type="eggNOG" id="KOG2577">
    <property type="taxonomic scope" value="Eukaryota"/>
</dbReference>
<evidence type="ECO:0000256" key="3">
    <source>
        <dbReference type="ARBA" id="ARBA00023125"/>
    </source>
</evidence>
<keyword evidence="9" id="KW-0269">Exonuclease</keyword>
<dbReference type="eggNOG" id="KOG0266">
    <property type="taxonomic scope" value="Eukaryota"/>
</dbReference>
<dbReference type="ExpressionAtlas" id="A0A1D6M7Z1">
    <property type="expression patterns" value="baseline and differential"/>
</dbReference>
<dbReference type="GO" id="GO:0000978">
    <property type="term" value="F:RNA polymerase II cis-regulatory region sequence-specific DNA binding"/>
    <property type="evidence" value="ECO:0007669"/>
    <property type="project" value="InterPro"/>
</dbReference>
<evidence type="ECO:0000256" key="7">
    <source>
        <dbReference type="SAM" id="MobiDB-lite"/>
    </source>
</evidence>
<keyword evidence="5" id="KW-0131">Cell cycle</keyword>
<dbReference type="InterPro" id="IPR015633">
    <property type="entry name" value="E2F"/>
</dbReference>
<evidence type="ECO:0000256" key="2">
    <source>
        <dbReference type="ARBA" id="ARBA00023015"/>
    </source>
</evidence>
<feature type="domain" description="E2F/DP family winged-helix DNA-binding" evidence="8">
    <location>
        <begin position="338"/>
        <end position="402"/>
    </location>
</feature>
<dbReference type="SUPFAM" id="SSF50978">
    <property type="entry name" value="WD40 repeat-like"/>
    <property type="match status" value="1"/>
</dbReference>
<keyword evidence="3 6" id="KW-0238">DNA-binding</keyword>
<dbReference type="SMART" id="SM00320">
    <property type="entry name" value="WD40"/>
    <property type="match status" value="1"/>
</dbReference>
<dbReference type="SUPFAM" id="SSF54211">
    <property type="entry name" value="Ribosomal protein S5 domain 2-like"/>
    <property type="match status" value="1"/>
</dbReference>
<dbReference type="PaxDb" id="4577-GRMZM5G829408_P01"/>
<dbReference type="GO" id="GO:0005829">
    <property type="term" value="C:cytosol"/>
    <property type="evidence" value="ECO:0007669"/>
    <property type="project" value="UniProtKB-ARBA"/>
</dbReference>
<keyword evidence="4 6" id="KW-0804">Transcription</keyword>
<dbReference type="EMBL" id="CM000782">
    <property type="protein sequence ID" value="AQK87140.1"/>
    <property type="molecule type" value="Genomic_DNA"/>
</dbReference>
<evidence type="ECO:0000256" key="5">
    <source>
        <dbReference type="ARBA" id="ARBA00023306"/>
    </source>
</evidence>
<dbReference type="InterPro" id="IPR001680">
    <property type="entry name" value="WD40_rpt"/>
</dbReference>
<dbReference type="InterPro" id="IPR036390">
    <property type="entry name" value="WH_DNA-bd_sf"/>
</dbReference>
<dbReference type="Gene3D" id="3.30.230.70">
    <property type="entry name" value="GHMP Kinase, N-terminal domain"/>
    <property type="match status" value="1"/>
</dbReference>
<dbReference type="FunFam" id="1.10.10.10:FF:000008">
    <property type="entry name" value="E2F transcription factor 1"/>
    <property type="match status" value="1"/>
</dbReference>
<dbReference type="SMR" id="A0A1D6M7Z1"/>
<dbReference type="GO" id="GO:0005634">
    <property type="term" value="C:nucleus"/>
    <property type="evidence" value="ECO:0007669"/>
    <property type="project" value="UniProtKB-SubCell"/>
</dbReference>
<dbReference type="InParanoid" id="A0A1D6M7Z1"/>
<feature type="region of interest" description="Disordered" evidence="7">
    <location>
        <begin position="270"/>
        <end position="329"/>
    </location>
</feature>
<dbReference type="InterPro" id="IPR036388">
    <property type="entry name" value="WH-like_DNA-bd_sf"/>
</dbReference>
<evidence type="ECO:0000313" key="9">
    <source>
        <dbReference type="EMBL" id="AQK87140.1"/>
    </source>
</evidence>
<sequence>MMEGGSRADGQNPNQLRLFTCIGNLLHRAHGCTRWAQGGIVMLSAVYGPKPGTVRGRTPEKASIEAVWKPRTGQIDTPLFPSSSFCPTAVRVIGSLKWRVVFAGRQEREYEMTLKRMLQSICLLTVHANTTTSVVLQAQGSLDRRDVFSLDTHSPSVCLLIQLEKAATEEGGVTPSVYSHKEPVHLAEKEKQKLQVWSRIMPCKESFAWAMIPLFEGNHAGGLSDAAHKYYISNLFQSITRYHLHVTPYLALILTRTFLLQLKRKHNDRTENEAAESNDWMSPGYANAGSSPVPTPPSGKGLKASTKPKATKGQKSGPETPLGFGSPGNLSTPVGGCRYDSSLGLLTKFLNLLKGAPGGIVDLNNAAETLEVQKRRIYDITNVLEGIGLIEKKLKNNIRWKGVDDSRPEEVSDDMSILQADIDALTLQERNLDERIRLDTSWRFDPAEIPTTIGGLVATVSDNVVSILDVERQAFARRFESHTKGVDSVCWDPTGEYVVSVSEDTMKVWSLNDESFVNELSCGGRKLSRYYMFQM</sequence>
<accession>A0A1D6M7Z1</accession>
<dbReference type="SMART" id="SM01372">
    <property type="entry name" value="E2F_TDP"/>
    <property type="match status" value="1"/>
</dbReference>
<dbReference type="GO" id="GO:0005667">
    <property type="term" value="C:transcription regulator complex"/>
    <property type="evidence" value="ECO:0007669"/>
    <property type="project" value="InterPro"/>
</dbReference>
<keyword evidence="9" id="KW-0378">Hydrolase</keyword>
<evidence type="ECO:0000256" key="6">
    <source>
        <dbReference type="RuleBase" id="RU003796"/>
    </source>
</evidence>
<evidence type="ECO:0000259" key="8">
    <source>
        <dbReference type="SMART" id="SM01372"/>
    </source>
</evidence>
<dbReference type="AlphaFoldDB" id="A0A1D6M7Z1"/>
<dbReference type="FunFam" id="3.30.230.70:FF:000072">
    <property type="entry name" value="Exosome complex exonuclease RRP46-like protein"/>
    <property type="match status" value="1"/>
</dbReference>
<dbReference type="PANTHER" id="PTHR12081">
    <property type="entry name" value="TRANSCRIPTION FACTOR E2F"/>
    <property type="match status" value="1"/>
</dbReference>
<dbReference type="GO" id="GO:0006357">
    <property type="term" value="P:regulation of transcription by RNA polymerase II"/>
    <property type="evidence" value="ECO:0007669"/>
    <property type="project" value="InterPro"/>
</dbReference>